<evidence type="ECO:0000259" key="5">
    <source>
        <dbReference type="Pfam" id="PF07992"/>
    </source>
</evidence>
<keyword evidence="4" id="KW-1133">Transmembrane helix</keyword>
<evidence type="ECO:0000313" key="7">
    <source>
        <dbReference type="Proteomes" id="UP000238415"/>
    </source>
</evidence>
<evidence type="ECO:0000256" key="2">
    <source>
        <dbReference type="ARBA" id="ARBA00022630"/>
    </source>
</evidence>
<dbReference type="RefSeq" id="WP_106005566.1">
    <property type="nucleotide sequence ID" value="NZ_CP136419.1"/>
</dbReference>
<keyword evidence="4" id="KW-0812">Transmembrane</keyword>
<dbReference type="Pfam" id="PF07992">
    <property type="entry name" value="Pyr_redox_2"/>
    <property type="match status" value="1"/>
</dbReference>
<evidence type="ECO:0000256" key="1">
    <source>
        <dbReference type="ARBA" id="ARBA00001974"/>
    </source>
</evidence>
<reference evidence="6 7" key="1">
    <citation type="submission" date="2018-03" db="EMBL/GenBank/DDBJ databases">
        <title>Genome sequence of Moorella humiferrea DSM 23265.</title>
        <authorList>
            <person name="Poehlein A."/>
            <person name="Daniel R."/>
        </authorList>
    </citation>
    <scope>NUCLEOTIDE SEQUENCE [LARGE SCALE GENOMIC DNA]</scope>
    <source>
        <strain evidence="6 7">DSM 23265</strain>
    </source>
</reference>
<keyword evidence="2" id="KW-0285">Flavoprotein</keyword>
<dbReference type="EMBL" id="PVXM01000032">
    <property type="protein sequence ID" value="PRR71773.1"/>
    <property type="molecule type" value="Genomic_DNA"/>
</dbReference>
<dbReference type="InterPro" id="IPR023753">
    <property type="entry name" value="FAD/NAD-binding_dom"/>
</dbReference>
<dbReference type="InterPro" id="IPR036188">
    <property type="entry name" value="FAD/NAD-bd_sf"/>
</dbReference>
<keyword evidence="3" id="KW-0274">FAD</keyword>
<dbReference type="OrthoDB" id="9802028at2"/>
<evidence type="ECO:0000313" key="6">
    <source>
        <dbReference type="EMBL" id="PRR71773.1"/>
    </source>
</evidence>
<dbReference type="PRINTS" id="PR00469">
    <property type="entry name" value="PNDRDTASEII"/>
</dbReference>
<protein>
    <submittedName>
        <fullName evidence="6">Putidaredoxin reductase</fullName>
        <ecNumber evidence="6">1.18.1.5</ecNumber>
    </submittedName>
</protein>
<keyword evidence="6" id="KW-0560">Oxidoreductase</keyword>
<dbReference type="PRINTS" id="PR00368">
    <property type="entry name" value="FADPNR"/>
</dbReference>
<dbReference type="PANTHER" id="PTHR43429">
    <property type="entry name" value="PYRIDINE NUCLEOTIDE-DISULFIDE OXIDOREDUCTASE DOMAIN-CONTAINING"/>
    <property type="match status" value="1"/>
</dbReference>
<keyword evidence="7" id="KW-1185">Reference proteome</keyword>
<dbReference type="PANTHER" id="PTHR43429:SF3">
    <property type="entry name" value="NITRITE REDUCTASE [NAD(P)H]"/>
    <property type="match status" value="1"/>
</dbReference>
<feature type="domain" description="FAD/NAD(P)-binding" evidence="5">
    <location>
        <begin position="5"/>
        <end position="281"/>
    </location>
</feature>
<proteinExistence type="predicted"/>
<dbReference type="GO" id="GO:0016491">
    <property type="term" value="F:oxidoreductase activity"/>
    <property type="evidence" value="ECO:0007669"/>
    <property type="project" value="UniProtKB-KW"/>
</dbReference>
<gene>
    <name evidence="6" type="primary">camA</name>
    <name evidence="6" type="ORF">MOHU_16020</name>
</gene>
<dbReference type="InterPro" id="IPR050260">
    <property type="entry name" value="FAD-bd_OxRdtase"/>
</dbReference>
<keyword evidence="4" id="KW-0472">Membrane</keyword>
<feature type="transmembrane region" description="Helical" evidence="4">
    <location>
        <begin position="6"/>
        <end position="26"/>
    </location>
</feature>
<organism evidence="6 7">
    <name type="scientific">Neomoorella humiferrea</name>
    <dbReference type="NCBI Taxonomy" id="676965"/>
    <lineage>
        <taxon>Bacteria</taxon>
        <taxon>Bacillati</taxon>
        <taxon>Bacillota</taxon>
        <taxon>Clostridia</taxon>
        <taxon>Neomoorellales</taxon>
        <taxon>Neomoorellaceae</taxon>
        <taxon>Neomoorella</taxon>
    </lineage>
</organism>
<dbReference type="EC" id="1.18.1.5" evidence="6"/>
<accession>A0A2T0AQP2</accession>
<comment type="caution">
    <text evidence="6">The sequence shown here is derived from an EMBL/GenBank/DDBJ whole genome shotgun (WGS) entry which is preliminary data.</text>
</comment>
<dbReference type="SUPFAM" id="SSF51905">
    <property type="entry name" value="FAD/NAD(P)-binding domain"/>
    <property type="match status" value="1"/>
</dbReference>
<dbReference type="AlphaFoldDB" id="A0A2T0AQP2"/>
<evidence type="ECO:0000256" key="3">
    <source>
        <dbReference type="ARBA" id="ARBA00022827"/>
    </source>
</evidence>
<dbReference type="Proteomes" id="UP000238415">
    <property type="component" value="Unassembled WGS sequence"/>
</dbReference>
<evidence type="ECO:0000256" key="4">
    <source>
        <dbReference type="SAM" id="Phobius"/>
    </source>
</evidence>
<dbReference type="Gene3D" id="3.50.50.60">
    <property type="entry name" value="FAD/NAD(P)-binding domain"/>
    <property type="match status" value="2"/>
</dbReference>
<name>A0A2T0AQP2_9FIRM</name>
<comment type="cofactor">
    <cofactor evidence="1">
        <name>FAD</name>
        <dbReference type="ChEBI" id="CHEBI:57692"/>
    </cofactor>
</comment>
<sequence length="402" mass="43545">MKQVDVLVVGGGICGYTAAMAARRYYGEKKIGLLRKGLRALIPWCLTYNCARGAIHENILRDDRLYDEGIELIIDEVTDIDRKGKCVVTTCGEEIEYDKLILATGSLPQPPPFKDDGLYGVFSFKKEYPYLQNLSVHLDSATDVVIVGGGSTGIEFAEACSATRQLNVTLVEHRPRLLEWAFDEEIGNLMEDNLRQRGINIITATGVEELYGNKRVEGVKLTNGQVIPADTVILATGIIPNTALARAAGLATHEYAGILVDAYMRTTDENIFAVGDCAIKENLPGPGGTGVRLALEGGREARIAAANLFNLKRSKEAIIDKFSLAIGNKAFGAVGLLQNRQPGGAYMLTVGEIAVKVIYSPETGAAVAAQVHGKPFTLVREIMDRMAGAIKQQTRFDEISLV</sequence>